<feature type="compositionally biased region" description="Basic and acidic residues" evidence="1">
    <location>
        <begin position="23"/>
        <end position="34"/>
    </location>
</feature>
<dbReference type="AlphaFoldDB" id="X0TQ22"/>
<accession>X0TQ22</accession>
<reference evidence="2" key="1">
    <citation type="journal article" date="2014" name="Front. Microbiol.">
        <title>High frequency of phylogenetically diverse reductive dehalogenase-homologous genes in deep subseafloor sedimentary metagenomes.</title>
        <authorList>
            <person name="Kawai M."/>
            <person name="Futagami T."/>
            <person name="Toyoda A."/>
            <person name="Takaki Y."/>
            <person name="Nishi S."/>
            <person name="Hori S."/>
            <person name="Arai W."/>
            <person name="Tsubouchi T."/>
            <person name="Morono Y."/>
            <person name="Uchiyama I."/>
            <person name="Ito T."/>
            <person name="Fujiyama A."/>
            <person name="Inagaki F."/>
            <person name="Takami H."/>
        </authorList>
    </citation>
    <scope>NUCLEOTIDE SEQUENCE</scope>
    <source>
        <strain evidence="2">Expedition CK06-06</strain>
    </source>
</reference>
<dbReference type="EMBL" id="BARS01011468">
    <property type="protein sequence ID" value="GAF90247.1"/>
    <property type="molecule type" value="Genomic_DNA"/>
</dbReference>
<gene>
    <name evidence="2" type="ORF">S01H1_20847</name>
</gene>
<sequence length="267" mass="30204">IKGADEEELSQAAKDAVEEFKAYREGEQHVRDPDQPSGVGADSMAGTTVKEETPIFTPTKAHEKVVQSPLTRVLNNKISASASRLMDILVRHNFLKPTHYNGKGPLLKAGHGTLQDEIEFAHKTILRTMHDMSSDAKVKLKDRGIKMKASEIAMEAGRAARRGDVHEIPEIQEIAQRFREFMKEWGERANKMGLLTDEALKKVDSYFPRVYNLDKIVRNWDDWVDTIGAHFAKKAKYQDLEPAELIQIAEDIYQTLSGTQLYKPFPT</sequence>
<organism evidence="2">
    <name type="scientific">marine sediment metagenome</name>
    <dbReference type="NCBI Taxonomy" id="412755"/>
    <lineage>
        <taxon>unclassified sequences</taxon>
        <taxon>metagenomes</taxon>
        <taxon>ecological metagenomes</taxon>
    </lineage>
</organism>
<protein>
    <submittedName>
        <fullName evidence="2">Uncharacterized protein</fullName>
    </submittedName>
</protein>
<evidence type="ECO:0000313" key="2">
    <source>
        <dbReference type="EMBL" id="GAF90247.1"/>
    </source>
</evidence>
<feature type="non-terminal residue" evidence="2">
    <location>
        <position position="267"/>
    </location>
</feature>
<feature type="region of interest" description="Disordered" evidence="1">
    <location>
        <begin position="23"/>
        <end position="46"/>
    </location>
</feature>
<comment type="caution">
    <text evidence="2">The sequence shown here is derived from an EMBL/GenBank/DDBJ whole genome shotgun (WGS) entry which is preliminary data.</text>
</comment>
<feature type="non-terminal residue" evidence="2">
    <location>
        <position position="1"/>
    </location>
</feature>
<evidence type="ECO:0000256" key="1">
    <source>
        <dbReference type="SAM" id="MobiDB-lite"/>
    </source>
</evidence>
<proteinExistence type="predicted"/>
<name>X0TQ22_9ZZZZ</name>